<gene>
    <name evidence="12" type="ORF">OCBIM_22030421mg</name>
</gene>
<dbReference type="GO" id="GO:0032259">
    <property type="term" value="P:methylation"/>
    <property type="evidence" value="ECO:0007669"/>
    <property type="project" value="UniProtKB-KW"/>
</dbReference>
<feature type="binding site" evidence="11">
    <location>
        <begin position="120"/>
        <end position="121"/>
    </location>
    <ligand>
        <name>S-adenosyl-L-methionine</name>
        <dbReference type="ChEBI" id="CHEBI:59789"/>
    </ligand>
</feature>
<evidence type="ECO:0000256" key="5">
    <source>
        <dbReference type="ARBA" id="ARBA00039112"/>
    </source>
</evidence>
<accession>A0A0L8GNX1</accession>
<dbReference type="OMA" id="EKAETFW"/>
<dbReference type="InterPro" id="IPR008576">
    <property type="entry name" value="MeTrfase_NTM1"/>
</dbReference>
<dbReference type="SUPFAM" id="SSF53335">
    <property type="entry name" value="S-adenosyl-L-methionine-dependent methyltransferases"/>
    <property type="match status" value="1"/>
</dbReference>
<evidence type="ECO:0000256" key="1">
    <source>
        <dbReference type="ARBA" id="ARBA00009059"/>
    </source>
</evidence>
<feature type="binding site" evidence="11">
    <location>
        <position position="70"/>
    </location>
    <ligand>
        <name>S-adenosyl-L-methionine</name>
        <dbReference type="ChEBI" id="CHEBI:59789"/>
    </ligand>
</feature>
<sequence>MFCRMAAREGEEYYENSKCYWEKVPATIDGMLGGFPQVSPIDIKTSSIFLRSFLKTHGGSIDNNRALDCGAGIGRVTKHLLTPLFNHVDMLDLNEKFLNRAETYLGDKKSKVDRYICNSLQDFVPEPGRYNVIWCQWVLGYLSNSDFVSFLKRCKAALVSGGLIAIKENVTTEGRVFDETDSCFTRPKSEFISIIKKSGMKVVKVEKQEGLPAELFAVYLFAMQ</sequence>
<evidence type="ECO:0000256" key="2">
    <source>
        <dbReference type="ARBA" id="ARBA00022603"/>
    </source>
</evidence>
<reference evidence="12" key="1">
    <citation type="submission" date="2015-07" db="EMBL/GenBank/DDBJ databases">
        <title>MeaNS - Measles Nucleotide Surveillance Program.</title>
        <authorList>
            <person name="Tran T."/>
            <person name="Druce J."/>
        </authorList>
    </citation>
    <scope>NUCLEOTIDE SEQUENCE</scope>
    <source>
        <strain evidence="12">UCB-OBI-ISO-001</strain>
        <tissue evidence="12">Gonad</tissue>
    </source>
</reference>
<evidence type="ECO:0000256" key="10">
    <source>
        <dbReference type="ARBA" id="ARBA00048167"/>
    </source>
</evidence>
<dbReference type="Gene3D" id="3.40.50.150">
    <property type="entry name" value="Vaccinia Virus protein VP39"/>
    <property type="match status" value="1"/>
</dbReference>
<dbReference type="FunFam" id="3.40.50.150:FF:000025">
    <property type="entry name" value="N-terminal Xaa-Pro-Lys N-methyltransferase 1"/>
    <property type="match status" value="1"/>
</dbReference>
<name>A0A0L8GNX1_OCTBM</name>
<feature type="binding site" evidence="11">
    <location>
        <position position="136"/>
    </location>
    <ligand>
        <name>S-adenosyl-L-methionine</name>
        <dbReference type="ChEBI" id="CHEBI:59789"/>
    </ligand>
</feature>
<dbReference type="OrthoDB" id="1298661at2759"/>
<dbReference type="STRING" id="37653.A0A0L8GNX1"/>
<dbReference type="CDD" id="cd02440">
    <property type="entry name" value="AdoMet_MTases"/>
    <property type="match status" value="1"/>
</dbReference>
<organism evidence="12">
    <name type="scientific">Octopus bimaculoides</name>
    <name type="common">California two-spotted octopus</name>
    <dbReference type="NCBI Taxonomy" id="37653"/>
    <lineage>
        <taxon>Eukaryota</taxon>
        <taxon>Metazoa</taxon>
        <taxon>Spiralia</taxon>
        <taxon>Lophotrochozoa</taxon>
        <taxon>Mollusca</taxon>
        <taxon>Cephalopoda</taxon>
        <taxon>Coleoidea</taxon>
        <taxon>Octopodiformes</taxon>
        <taxon>Octopoda</taxon>
        <taxon>Incirrata</taxon>
        <taxon>Octopodidae</taxon>
        <taxon>Octopus</taxon>
    </lineage>
</organism>
<evidence type="ECO:0000313" key="12">
    <source>
        <dbReference type="EMBL" id="KOF78676.1"/>
    </source>
</evidence>
<comment type="catalytic activity">
    <reaction evidence="10">
        <text>N-terminal L-alanyl-L-prolyl-L-lysyl-[protein] + 3 S-adenosyl-L-methionine = N-terminal N,N,N-trimethyl-L-alanyl-L-prolyl-L-lysyl-[protein] + 3 S-adenosyl-L-homocysteine + 3 H(+)</text>
        <dbReference type="Rhea" id="RHEA:54712"/>
        <dbReference type="Rhea" id="RHEA-COMP:13785"/>
        <dbReference type="Rhea" id="RHEA-COMP:13971"/>
        <dbReference type="ChEBI" id="CHEBI:15378"/>
        <dbReference type="ChEBI" id="CHEBI:57856"/>
        <dbReference type="ChEBI" id="CHEBI:59789"/>
        <dbReference type="ChEBI" id="CHEBI:138057"/>
        <dbReference type="ChEBI" id="CHEBI:138315"/>
        <dbReference type="EC" id="2.1.1.244"/>
    </reaction>
</comment>
<keyword evidence="3" id="KW-0808">Transferase</keyword>
<dbReference type="EC" id="2.1.1.244" evidence="5"/>
<protein>
    <recommendedName>
        <fullName evidence="6">Alpha N-terminal protein methyltransferase 1</fullName>
        <ecNumber evidence="5">2.1.1.244</ecNumber>
    </recommendedName>
    <alternativeName>
        <fullName evidence="7">X-Pro-Lys N-terminal protein methyltransferase 1</fullName>
    </alternativeName>
</protein>
<comment type="similarity">
    <text evidence="1">Belongs to the methyltransferase superfamily. NTM1 family.</text>
</comment>
<keyword evidence="2" id="KW-0489">Methyltransferase</keyword>
<evidence type="ECO:0000256" key="6">
    <source>
        <dbReference type="ARBA" id="ARBA00039449"/>
    </source>
</evidence>
<proteinExistence type="inferred from homology"/>
<dbReference type="Pfam" id="PF05891">
    <property type="entry name" value="Methyltransf_PK"/>
    <property type="match status" value="1"/>
</dbReference>
<evidence type="ECO:0000256" key="3">
    <source>
        <dbReference type="ARBA" id="ARBA00022679"/>
    </source>
</evidence>
<dbReference type="GO" id="GO:0005737">
    <property type="term" value="C:cytoplasm"/>
    <property type="evidence" value="ECO:0007669"/>
    <property type="project" value="TreeGrafter"/>
</dbReference>
<dbReference type="PIRSF" id="PIRSF016958">
    <property type="entry name" value="DUF858_MeTrfase_lik"/>
    <property type="match status" value="1"/>
</dbReference>
<dbReference type="InterPro" id="IPR029063">
    <property type="entry name" value="SAM-dependent_MTases_sf"/>
</dbReference>
<evidence type="ECO:0000256" key="4">
    <source>
        <dbReference type="ARBA" id="ARBA00022691"/>
    </source>
</evidence>
<dbReference type="PANTHER" id="PTHR12753:SF0">
    <property type="entry name" value="ALPHA N-TERMINAL PROTEIN METHYLTRANSFERASE 1"/>
    <property type="match status" value="1"/>
</dbReference>
<comment type="catalytic activity">
    <reaction evidence="9">
        <text>N-terminal L-prolyl-L-prolyl-L-lysyl-[protein] + 2 S-adenosyl-L-methionine = N-terminal N,N-dimethyl-L-prolyl-L-prolyl-L-lysyl-[protein] + 2 S-adenosyl-L-homocysteine + 2 H(+)</text>
        <dbReference type="Rhea" id="RHEA:54736"/>
        <dbReference type="Rhea" id="RHEA-COMP:13787"/>
        <dbReference type="Rhea" id="RHEA-COMP:13974"/>
        <dbReference type="ChEBI" id="CHEBI:15378"/>
        <dbReference type="ChEBI" id="CHEBI:57856"/>
        <dbReference type="ChEBI" id="CHEBI:59789"/>
        <dbReference type="ChEBI" id="CHEBI:138059"/>
        <dbReference type="ChEBI" id="CHEBI:138318"/>
        <dbReference type="EC" id="2.1.1.244"/>
    </reaction>
</comment>
<evidence type="ECO:0000256" key="7">
    <source>
        <dbReference type="ARBA" id="ARBA00043129"/>
    </source>
</evidence>
<evidence type="ECO:0000256" key="8">
    <source>
        <dbReference type="ARBA" id="ARBA00047306"/>
    </source>
</evidence>
<dbReference type="PANTHER" id="PTHR12753">
    <property type="entry name" value="AD-003 - RELATED"/>
    <property type="match status" value="1"/>
</dbReference>
<dbReference type="KEGG" id="obi:106875627"/>
<feature type="binding site" evidence="11">
    <location>
        <position position="75"/>
    </location>
    <ligand>
        <name>S-adenosyl-L-methionine</name>
        <dbReference type="ChEBI" id="CHEBI:59789"/>
    </ligand>
</feature>
<dbReference type="GO" id="GO:0071885">
    <property type="term" value="F:N-terminal protein N-methyltransferase activity"/>
    <property type="evidence" value="ECO:0007669"/>
    <property type="project" value="UniProtKB-EC"/>
</dbReference>
<dbReference type="AlphaFoldDB" id="A0A0L8GNX1"/>
<dbReference type="EMBL" id="KQ420978">
    <property type="protein sequence ID" value="KOF78676.1"/>
    <property type="molecule type" value="Genomic_DNA"/>
</dbReference>
<evidence type="ECO:0000256" key="9">
    <source>
        <dbReference type="ARBA" id="ARBA00047885"/>
    </source>
</evidence>
<evidence type="ECO:0000256" key="11">
    <source>
        <dbReference type="PIRSR" id="PIRSR016958-1"/>
    </source>
</evidence>
<keyword evidence="4 11" id="KW-0949">S-adenosyl-L-methionine</keyword>
<comment type="catalytic activity">
    <reaction evidence="8">
        <text>N-terminal L-seryl-L-prolyl-L-lysyl-[protein] + 3 S-adenosyl-L-methionine = N-terminal N,N,N-trimethyl-L-seryl-L-prolyl-L-lysyl-[protein] + 3 S-adenosyl-L-homocysteine + 3 H(+)</text>
        <dbReference type="Rhea" id="RHEA:54724"/>
        <dbReference type="Rhea" id="RHEA-COMP:13789"/>
        <dbReference type="Rhea" id="RHEA-COMP:13973"/>
        <dbReference type="ChEBI" id="CHEBI:15378"/>
        <dbReference type="ChEBI" id="CHEBI:57856"/>
        <dbReference type="ChEBI" id="CHEBI:59789"/>
        <dbReference type="ChEBI" id="CHEBI:138061"/>
        <dbReference type="ChEBI" id="CHEBI:138317"/>
        <dbReference type="EC" id="2.1.1.244"/>
    </reaction>
</comment>